<accession>A0A2K8KNU4</accession>
<dbReference type="OrthoDB" id="5697523at2"/>
<gene>
    <name evidence="1" type="ORF">REIFOR_01312</name>
</gene>
<dbReference type="AlphaFoldDB" id="A0A2K8KNU4"/>
<reference evidence="1 2" key="1">
    <citation type="journal article" date="2017" name="Environ. Microbiol.">
        <title>Genomic and physiological analyses of 'Reinekea forsetii' reveal a versatile opportunistic lifestyle during spring algae blooms.</title>
        <authorList>
            <person name="Avci B."/>
            <person name="Hahnke R.L."/>
            <person name="Chafee M."/>
            <person name="Fischer T."/>
            <person name="Gruber-Vodicka H."/>
            <person name="Tegetmeyer H.E."/>
            <person name="Harder J."/>
            <person name="Fuchs B.M."/>
            <person name="Amann R.I."/>
            <person name="Teeling H."/>
        </authorList>
    </citation>
    <scope>NUCLEOTIDE SEQUENCE [LARGE SCALE GENOMIC DNA]</scope>
    <source>
        <strain evidence="1 2">Hel1_31_D35</strain>
    </source>
</reference>
<name>A0A2K8KNU4_9GAMM</name>
<protein>
    <submittedName>
        <fullName evidence="1">Uncharacterized protein</fullName>
    </submittedName>
</protein>
<evidence type="ECO:0000313" key="2">
    <source>
        <dbReference type="Proteomes" id="UP000229757"/>
    </source>
</evidence>
<organism evidence="1 2">
    <name type="scientific">Reinekea forsetii</name>
    <dbReference type="NCBI Taxonomy" id="1336806"/>
    <lineage>
        <taxon>Bacteria</taxon>
        <taxon>Pseudomonadati</taxon>
        <taxon>Pseudomonadota</taxon>
        <taxon>Gammaproteobacteria</taxon>
        <taxon>Oceanospirillales</taxon>
        <taxon>Saccharospirillaceae</taxon>
        <taxon>Reinekea</taxon>
    </lineage>
</organism>
<dbReference type="KEGG" id="rfo:REIFOR_01312"/>
<dbReference type="EMBL" id="CP011797">
    <property type="protein sequence ID" value="ATX76458.1"/>
    <property type="molecule type" value="Genomic_DNA"/>
</dbReference>
<dbReference type="Proteomes" id="UP000229757">
    <property type="component" value="Chromosome"/>
</dbReference>
<keyword evidence="2" id="KW-1185">Reference proteome</keyword>
<dbReference type="RefSeq" id="WP_100256797.1">
    <property type="nucleotide sequence ID" value="NZ_CP011797.1"/>
</dbReference>
<evidence type="ECO:0000313" key="1">
    <source>
        <dbReference type="EMBL" id="ATX76458.1"/>
    </source>
</evidence>
<proteinExistence type="predicted"/>
<sequence length="525" mass="55214">MTHYLFALPALMVSIALTGCEVAPQDSSGVDSRQSLNGLAVDGRVAGGKVWVDSNDDYAVDDFEPFAYTDSQGYYSNNPISGENYCDLPEISDEYQRYCLVFGSSMDSMTIRIEGGIDLSTGEKLKGVMAMTSTFDESGVSDTPLVMSPLTTLLSAATDDTEREDIRTAMGIESDEDLRVDFSAANSDKNKRLLANAVAVQSMMDILTGSADADSTETAAQQKLIKSLSKSIATNKVAPAQFDTTMLTSLVTEVSTDATKQSSVSARLLALNVEINKIADITNTDADVRALLKASEVISQLVKKEASGTDAEAIKKILDSGIDTLSASLKTTLTDDTVGFDITSITTSLVTVGKAAVTNNTDFDVTEVTAAVNNAKLSSDTVWGGGWFVLQPTGSQADDVLPGAYIALYLAGTAESTGGKLGLCVNVSSATSSDPEDSFVNEFIGGRWGNGATGAVSLKLDYEGQTFDGQMKAKIEANTFRFESDVDGTIESGNLVLDVNGVSALTNVALPTSAADCANKVDSVL</sequence>